<feature type="domain" description="Aminotransferase class V" evidence="3">
    <location>
        <begin position="82"/>
        <end position="274"/>
    </location>
</feature>
<dbReference type="GeneID" id="34595641"/>
<feature type="compositionally biased region" description="Polar residues" evidence="2">
    <location>
        <begin position="1"/>
        <end position="23"/>
    </location>
</feature>
<proteinExistence type="predicted"/>
<evidence type="ECO:0000259" key="3">
    <source>
        <dbReference type="Pfam" id="PF00266"/>
    </source>
</evidence>
<evidence type="ECO:0000313" key="4">
    <source>
        <dbReference type="EMBL" id="OAG45111.1"/>
    </source>
</evidence>
<reference evidence="4 5" key="1">
    <citation type="submission" date="2016-03" db="EMBL/GenBank/DDBJ databases">
        <title>Draft genome sequence of the Fonsecaea monophora CBS 269.37.</title>
        <authorList>
            <person name="Bombassaro A."/>
            <person name="Vinicius W.A."/>
            <person name="De Hoog S."/>
            <person name="Sun J."/>
            <person name="Souza E.M."/>
            <person name="Raittz R.T."/>
            <person name="Costa F."/>
            <person name="Leao A.C."/>
            <person name="Tadra-Sfeir M.Z."/>
            <person name="Baura V."/>
            <person name="Balsanelli E."/>
            <person name="Pedrosa F.O."/>
            <person name="Moreno L.F."/>
            <person name="Steffens M.B."/>
            <person name="Xi L."/>
            <person name="Bocca A.L."/>
            <person name="Felipe M.S."/>
            <person name="Teixeira M."/>
            <person name="Telles Filho F.Q."/>
            <person name="Azevedo C.M."/>
            <person name="Gomes R."/>
            <person name="Vicente V.A."/>
        </authorList>
    </citation>
    <scope>NUCLEOTIDE SEQUENCE [LARGE SCALE GENOMIC DNA]</scope>
    <source>
        <strain evidence="4 5">CBS 269.37</strain>
    </source>
</reference>
<protein>
    <recommendedName>
        <fullName evidence="3">Aminotransferase class V domain-containing protein</fullName>
    </recommendedName>
</protein>
<dbReference type="RefSeq" id="XP_022517063.1">
    <property type="nucleotide sequence ID" value="XM_022650449.1"/>
</dbReference>
<keyword evidence="1" id="KW-0663">Pyridoxal phosphate</keyword>
<dbReference type="SUPFAM" id="SSF53383">
    <property type="entry name" value="PLP-dependent transferases"/>
    <property type="match status" value="1"/>
</dbReference>
<dbReference type="InterPro" id="IPR015424">
    <property type="entry name" value="PyrdxlP-dep_Trfase"/>
</dbReference>
<organism evidence="4 5">
    <name type="scientific">Fonsecaea monophora</name>
    <dbReference type="NCBI Taxonomy" id="254056"/>
    <lineage>
        <taxon>Eukaryota</taxon>
        <taxon>Fungi</taxon>
        <taxon>Dikarya</taxon>
        <taxon>Ascomycota</taxon>
        <taxon>Pezizomycotina</taxon>
        <taxon>Eurotiomycetes</taxon>
        <taxon>Chaetothyriomycetidae</taxon>
        <taxon>Chaetothyriales</taxon>
        <taxon>Herpotrichiellaceae</taxon>
        <taxon>Fonsecaea</taxon>
    </lineage>
</organism>
<keyword evidence="5" id="KW-1185">Reference proteome</keyword>
<dbReference type="PANTHER" id="PTHR43092">
    <property type="entry name" value="L-CYSTEINE DESULFHYDRASE"/>
    <property type="match status" value="1"/>
</dbReference>
<dbReference type="PANTHER" id="PTHR43092:SF2">
    <property type="entry name" value="HERCYNYLCYSTEINE SULFOXIDE LYASE"/>
    <property type="match status" value="1"/>
</dbReference>
<feature type="compositionally biased region" description="Low complexity" evidence="2">
    <location>
        <begin position="391"/>
        <end position="402"/>
    </location>
</feature>
<dbReference type="Pfam" id="PF00266">
    <property type="entry name" value="Aminotran_5"/>
    <property type="match status" value="1"/>
</dbReference>
<comment type="caution">
    <text evidence="4">The sequence shown here is derived from an EMBL/GenBank/DDBJ whole genome shotgun (WGS) entry which is preliminary data.</text>
</comment>
<dbReference type="EMBL" id="LVKK01000002">
    <property type="protein sequence ID" value="OAG45111.1"/>
    <property type="molecule type" value="Genomic_DNA"/>
</dbReference>
<dbReference type="InterPro" id="IPR000192">
    <property type="entry name" value="Aminotrans_V_dom"/>
</dbReference>
<gene>
    <name evidence="4" type="ORF">AYO21_00459</name>
</gene>
<evidence type="ECO:0000256" key="2">
    <source>
        <dbReference type="SAM" id="MobiDB-lite"/>
    </source>
</evidence>
<feature type="region of interest" description="Disordered" evidence="2">
    <location>
        <begin position="1"/>
        <end position="24"/>
    </location>
</feature>
<dbReference type="AlphaFoldDB" id="A0A177FMT7"/>
<feature type="region of interest" description="Disordered" evidence="2">
    <location>
        <begin position="377"/>
        <end position="402"/>
    </location>
</feature>
<accession>A0A177FMT7</accession>
<evidence type="ECO:0000256" key="1">
    <source>
        <dbReference type="ARBA" id="ARBA00022898"/>
    </source>
</evidence>
<dbReference type="InterPro" id="IPR015421">
    <property type="entry name" value="PyrdxlP-dep_Trfase_major"/>
</dbReference>
<dbReference type="Proteomes" id="UP000077002">
    <property type="component" value="Unassembled WGS sequence"/>
</dbReference>
<sequence length="488" mass="54086">MGSASQPQSSTHAPQGTISSTMTPMGHRMRDEHFLFEKGFVNLNHGSFGTYVKCVRDKLRSLQDAAEAAPDRYIRYEYPRLLDASRAVMAEYLQVPVGDVVYIANATMAVNAILRNLKFEEGDLIVYLDRIYGACEKTIDFLVETTPVESVKIEYTYPISDDDLVAKFQQTLASHKGKVKVALFETIASLPGVRLPFERLVAVARSEHVLSLVDGAHAVGHFPIDLLKFQPDFFVSNCHKWLFAPRGCAVLYVPERNQHLMRSSLPTSHYFVPVPRPGVPPANNPLPPTGKSNFVSQFEFVGSVDNAPFLCLEEALRFRKEVCGGEAAIMKYCHDLAHAGGRRVAEILGTEVMDNDTHTLTKECCLVNVRLPLEVSDDDNDDKVQPMGNNSASAPDSTAADSPQRVVAKVPLGHVSTVTNFFASNCVTEHSTFIAFIFYRNAWWARFSAQVYLEMEDFEYGAQVIEALCQSVAQRAYTPTLPASVACC</sequence>
<dbReference type="Gene3D" id="3.40.640.10">
    <property type="entry name" value="Type I PLP-dependent aspartate aminotransferase-like (Major domain)"/>
    <property type="match status" value="1"/>
</dbReference>
<dbReference type="OrthoDB" id="5978656at2759"/>
<name>A0A177FMT7_9EURO</name>
<evidence type="ECO:0000313" key="5">
    <source>
        <dbReference type="Proteomes" id="UP000077002"/>
    </source>
</evidence>